<keyword evidence="2" id="KW-1185">Reference proteome</keyword>
<sequence length="124" mass="13960">MEQLQKQILSLGHKVDALYELIEQLDGKVSQAVSECSLARTEAKDNYLENNNAGGYQLKGQIRLNSDLEHKDVLTDGVYPEMNLQAGDKLLTPEIQIQRLTAQLTAAYNRIAALEEQLLLKRIH</sequence>
<gene>
    <name evidence="1" type="ORF">PI95_028685</name>
</gene>
<accession>A0A846HG89</accession>
<evidence type="ECO:0000313" key="2">
    <source>
        <dbReference type="Proteomes" id="UP000031549"/>
    </source>
</evidence>
<dbReference type="Proteomes" id="UP000031549">
    <property type="component" value="Unassembled WGS sequence"/>
</dbReference>
<proteinExistence type="predicted"/>
<evidence type="ECO:0000313" key="1">
    <source>
        <dbReference type="EMBL" id="NEU76382.1"/>
    </source>
</evidence>
<comment type="caution">
    <text evidence="1">The sequence shown here is derived from an EMBL/GenBank/DDBJ whole genome shotgun (WGS) entry which is preliminary data.</text>
</comment>
<name>A0A846HG89_9CYAN</name>
<dbReference type="AlphaFoldDB" id="A0A846HG89"/>
<dbReference type="RefSeq" id="WP_039737175.1">
    <property type="nucleotide sequence ID" value="NZ_JTCM02000108.1"/>
</dbReference>
<reference evidence="1 2" key="1">
    <citation type="journal article" date="2015" name="Genome Announc.">
        <title>Draft Genome Sequence of Cyanobacterium Hassallia byssoidea Strain VB512170, Isolated from Monuments in India.</title>
        <authorList>
            <person name="Singh D."/>
            <person name="Chandrababunaidu M.M."/>
            <person name="Panda A."/>
            <person name="Sen D."/>
            <person name="Bhattacharyya S."/>
            <person name="Adhikary S.P."/>
            <person name="Tripathy S."/>
        </authorList>
    </citation>
    <scope>NUCLEOTIDE SEQUENCE [LARGE SCALE GENOMIC DNA]</scope>
    <source>
        <strain evidence="1 2">VB512170</strain>
    </source>
</reference>
<dbReference type="EMBL" id="JTCM02000108">
    <property type="protein sequence ID" value="NEU76382.1"/>
    <property type="molecule type" value="Genomic_DNA"/>
</dbReference>
<organism evidence="1 2">
    <name type="scientific">Hassallia byssoidea VB512170</name>
    <dbReference type="NCBI Taxonomy" id="1304833"/>
    <lineage>
        <taxon>Bacteria</taxon>
        <taxon>Bacillati</taxon>
        <taxon>Cyanobacteriota</taxon>
        <taxon>Cyanophyceae</taxon>
        <taxon>Nostocales</taxon>
        <taxon>Tolypothrichaceae</taxon>
        <taxon>Hassallia</taxon>
    </lineage>
</organism>
<protein>
    <submittedName>
        <fullName evidence="1">Uncharacterized protein</fullName>
    </submittedName>
</protein>